<proteinExistence type="inferred from homology"/>
<dbReference type="Pfam" id="PF00849">
    <property type="entry name" value="PseudoU_synth_2"/>
    <property type="match status" value="1"/>
</dbReference>
<dbReference type="InterPro" id="IPR050188">
    <property type="entry name" value="RluA_PseudoU_synthase"/>
</dbReference>
<name>A0A0G1CAR5_9BACT</name>
<dbReference type="AlphaFoldDB" id="A0A0G1CAR5"/>
<dbReference type="PANTHER" id="PTHR21600">
    <property type="entry name" value="MITOCHONDRIAL RNA PSEUDOURIDINE SYNTHASE"/>
    <property type="match status" value="1"/>
</dbReference>
<dbReference type="InterPro" id="IPR006145">
    <property type="entry name" value="PsdUridine_synth_RsuA/RluA"/>
</dbReference>
<dbReference type="GO" id="GO:0140098">
    <property type="term" value="F:catalytic activity, acting on RNA"/>
    <property type="evidence" value="ECO:0007669"/>
    <property type="project" value="UniProtKB-ARBA"/>
</dbReference>
<protein>
    <submittedName>
        <fullName evidence="4">Pseudouridine synthase</fullName>
    </submittedName>
</protein>
<evidence type="ECO:0000313" key="4">
    <source>
        <dbReference type="EMBL" id="KKS82627.1"/>
    </source>
</evidence>
<dbReference type="PANTHER" id="PTHR21600:SF44">
    <property type="entry name" value="RIBOSOMAL LARGE SUBUNIT PSEUDOURIDINE SYNTHASE D"/>
    <property type="match status" value="1"/>
</dbReference>
<dbReference type="InterPro" id="IPR006224">
    <property type="entry name" value="PsdUridine_synth_RluA-like_CS"/>
</dbReference>
<reference evidence="4 5" key="1">
    <citation type="journal article" date="2015" name="Nature">
        <title>rRNA introns, odd ribosomes, and small enigmatic genomes across a large radiation of phyla.</title>
        <authorList>
            <person name="Brown C.T."/>
            <person name="Hug L.A."/>
            <person name="Thomas B.C."/>
            <person name="Sharon I."/>
            <person name="Castelle C.J."/>
            <person name="Singh A."/>
            <person name="Wilkins M.J."/>
            <person name="Williams K.H."/>
            <person name="Banfield J.F."/>
        </authorList>
    </citation>
    <scope>NUCLEOTIDE SEQUENCE [LARGE SCALE GENOMIC DNA]</scope>
</reference>
<dbReference type="SUPFAM" id="SSF55120">
    <property type="entry name" value="Pseudouridine synthase"/>
    <property type="match status" value="1"/>
</dbReference>
<dbReference type="GO" id="GO:0003723">
    <property type="term" value="F:RNA binding"/>
    <property type="evidence" value="ECO:0007669"/>
    <property type="project" value="InterPro"/>
</dbReference>
<dbReference type="EMBL" id="LCFA01000008">
    <property type="protein sequence ID" value="KKS82627.1"/>
    <property type="molecule type" value="Genomic_DNA"/>
</dbReference>
<organism evidence="4 5">
    <name type="scientific">Candidatus Wolfebacteria bacterium GW2011_GWC1_43_10</name>
    <dbReference type="NCBI Taxonomy" id="1619011"/>
    <lineage>
        <taxon>Bacteria</taxon>
        <taxon>Candidatus Wolfeibacteriota</taxon>
    </lineage>
</organism>
<evidence type="ECO:0000313" key="5">
    <source>
        <dbReference type="Proteomes" id="UP000034810"/>
    </source>
</evidence>
<evidence type="ECO:0000259" key="3">
    <source>
        <dbReference type="Pfam" id="PF00849"/>
    </source>
</evidence>
<evidence type="ECO:0000256" key="2">
    <source>
        <dbReference type="ARBA" id="ARBA00023235"/>
    </source>
</evidence>
<dbReference type="PROSITE" id="PS01129">
    <property type="entry name" value="PSI_RLU"/>
    <property type="match status" value="1"/>
</dbReference>
<dbReference type="Gene3D" id="3.30.2350.10">
    <property type="entry name" value="Pseudouridine synthase"/>
    <property type="match status" value="1"/>
</dbReference>
<keyword evidence="2" id="KW-0413">Isomerase</keyword>
<evidence type="ECO:0000256" key="1">
    <source>
        <dbReference type="ARBA" id="ARBA00010876"/>
    </source>
</evidence>
<dbReference type="InterPro" id="IPR020103">
    <property type="entry name" value="PsdUridine_synth_cat_dom_sf"/>
</dbReference>
<dbReference type="GO" id="GO:0000455">
    <property type="term" value="P:enzyme-directed rRNA pseudouridine synthesis"/>
    <property type="evidence" value="ECO:0007669"/>
    <property type="project" value="TreeGrafter"/>
</dbReference>
<dbReference type="PATRIC" id="fig|1619011.3.peg.367"/>
<gene>
    <name evidence="4" type="ORF">UV58_C0008G0014</name>
</gene>
<dbReference type="GO" id="GO:0009982">
    <property type="term" value="F:pseudouridine synthase activity"/>
    <property type="evidence" value="ECO:0007669"/>
    <property type="project" value="InterPro"/>
</dbReference>
<dbReference type="Proteomes" id="UP000034810">
    <property type="component" value="Unassembled WGS sequence"/>
</dbReference>
<dbReference type="CDD" id="cd02869">
    <property type="entry name" value="PseudoU_synth_RluA_like"/>
    <property type="match status" value="1"/>
</dbReference>
<feature type="domain" description="Pseudouridine synthase RsuA/RluA-like" evidence="3">
    <location>
        <begin position="89"/>
        <end position="251"/>
    </location>
</feature>
<accession>A0A0G1CAR5</accession>
<sequence length="310" mass="34871">MRVEGIEPSTSVLSGQRSTTELHAHIVRGQDPSGTAVLSTGHCSVLPLNYTPKNGKKNQAIRVFRILLLYFRKFNIILMNIEIIYQNKDFIVFNKPPGLLVHGAPYMKAGEPTLTKWLVKKFPEVKSVGDDPKWRPGIVHRLDKETSGALLVCLNQASFDYFKNLFASKKIKKTYLAVVNGSFKEKRGMIDKPLGIKSGTIKRTVHSSKMAKEAVTKYEVIKEFEKNGQKFSLLKVFPLTGRTHQIRVHLNSINRPVAGDKLYGGKNNAKLAPRLMLHALSLEFVGADKKIYKIETPPPSDFLIDFKNLL</sequence>
<comment type="caution">
    <text evidence="4">The sequence shown here is derived from an EMBL/GenBank/DDBJ whole genome shotgun (WGS) entry which is preliminary data.</text>
</comment>
<comment type="similarity">
    <text evidence="1">Belongs to the pseudouridine synthase RluA family.</text>
</comment>